<dbReference type="InterPro" id="IPR044053">
    <property type="entry name" value="AsaB-like"/>
</dbReference>
<evidence type="ECO:0008006" key="3">
    <source>
        <dbReference type="Google" id="ProtNLM"/>
    </source>
</evidence>
<organism evidence="1 2">
    <name type="scientific">Litorimonas taeanensis</name>
    <dbReference type="NCBI Taxonomy" id="568099"/>
    <lineage>
        <taxon>Bacteria</taxon>
        <taxon>Pseudomonadati</taxon>
        <taxon>Pseudomonadota</taxon>
        <taxon>Alphaproteobacteria</taxon>
        <taxon>Maricaulales</taxon>
        <taxon>Robiginitomaculaceae</taxon>
    </lineage>
</organism>
<proteinExistence type="predicted"/>
<protein>
    <recommendedName>
        <fullName evidence="3">Methyltransferase</fullName>
    </recommendedName>
</protein>
<gene>
    <name evidence="1" type="ORF">DES40_2511</name>
</gene>
<dbReference type="OrthoDB" id="5173234at2"/>
<dbReference type="Proteomes" id="UP000282211">
    <property type="component" value="Unassembled WGS sequence"/>
</dbReference>
<accession>A0A420WFE4</accession>
<reference evidence="1 2" key="1">
    <citation type="submission" date="2018-10" db="EMBL/GenBank/DDBJ databases">
        <title>Genomic Encyclopedia of Type Strains, Phase IV (KMG-IV): sequencing the most valuable type-strain genomes for metagenomic binning, comparative biology and taxonomic classification.</title>
        <authorList>
            <person name="Goeker M."/>
        </authorList>
    </citation>
    <scope>NUCLEOTIDE SEQUENCE [LARGE SCALE GENOMIC DNA]</scope>
    <source>
        <strain evidence="1 2">DSM 22008</strain>
    </source>
</reference>
<comment type="caution">
    <text evidence="1">The sequence shown here is derived from an EMBL/GenBank/DDBJ whole genome shotgun (WGS) entry which is preliminary data.</text>
</comment>
<dbReference type="PANTHER" id="PTHR34598:SF3">
    <property type="entry name" value="OXIDOREDUCTASE AN1597"/>
    <property type="match status" value="1"/>
</dbReference>
<keyword evidence="2" id="KW-1185">Reference proteome</keyword>
<dbReference type="GO" id="GO:0016491">
    <property type="term" value="F:oxidoreductase activity"/>
    <property type="evidence" value="ECO:0007669"/>
    <property type="project" value="InterPro"/>
</dbReference>
<name>A0A420WFE4_9PROT</name>
<dbReference type="NCBIfam" id="NF041278">
    <property type="entry name" value="CmcJ_NvfI_EfuI"/>
    <property type="match status" value="1"/>
</dbReference>
<evidence type="ECO:0000313" key="1">
    <source>
        <dbReference type="EMBL" id="RKQ69707.1"/>
    </source>
</evidence>
<dbReference type="InParanoid" id="A0A420WFE4"/>
<dbReference type="EMBL" id="RBII01000002">
    <property type="protein sequence ID" value="RKQ69707.1"/>
    <property type="molecule type" value="Genomic_DNA"/>
</dbReference>
<dbReference type="AlphaFoldDB" id="A0A420WFE4"/>
<dbReference type="PANTHER" id="PTHR34598">
    <property type="entry name" value="BLL6449 PROTEIN"/>
    <property type="match status" value="1"/>
</dbReference>
<dbReference type="RefSeq" id="WP_121102652.1">
    <property type="nucleotide sequence ID" value="NZ_RBII01000002.1"/>
</dbReference>
<evidence type="ECO:0000313" key="2">
    <source>
        <dbReference type="Proteomes" id="UP000282211"/>
    </source>
</evidence>
<sequence length="260" mass="29482">MQTKARVNYHVKKNIPQAFVLDGDGMSGQLIAPELASTEVQVDDLRSSHKPLNFNDDGVSFVTSPTKVSRFSEGENWREPYEAELINLLKQTIGAKEVIVFDHTVRVDEPEATRRPARNVHNDFTHASAEQRLDELLGEARAEDFRKGKFGFVNVWRPIETVVKSSPLGFIKPASMQAGDWMDINVVYPDRVGQVLGVAANDRHEWFYQSEMTPEEAIIFNIYDNQDRPHIAHSALDILSESDVSTPRKSIESRSLVRYE</sequence>